<dbReference type="GO" id="GO:0035269">
    <property type="term" value="P:protein O-linked glycosylation via mannose"/>
    <property type="evidence" value="ECO:0007669"/>
    <property type="project" value="TreeGrafter"/>
</dbReference>
<evidence type="ECO:0000256" key="12">
    <source>
        <dbReference type="ARBA" id="ARBA00022723"/>
    </source>
</evidence>
<evidence type="ECO:0000256" key="20">
    <source>
        <dbReference type="ARBA" id="ARBA00082614"/>
    </source>
</evidence>
<evidence type="ECO:0000313" key="25">
    <source>
        <dbReference type="EMBL" id="RUT09766.1"/>
    </source>
</evidence>
<dbReference type="Pfam" id="PF00535">
    <property type="entry name" value="Glycos_transf_2"/>
    <property type="match status" value="1"/>
</dbReference>
<dbReference type="Pfam" id="PF04138">
    <property type="entry name" value="GtrA_DPMS_TM"/>
    <property type="match status" value="1"/>
</dbReference>
<dbReference type="EMBL" id="RSCL01000001">
    <property type="protein sequence ID" value="RUT09766.1"/>
    <property type="molecule type" value="Genomic_DNA"/>
</dbReference>
<feature type="transmembrane region" description="Helical" evidence="22">
    <location>
        <begin position="382"/>
        <end position="401"/>
    </location>
</feature>
<feature type="transmembrane region" description="Helical" evidence="22">
    <location>
        <begin position="355"/>
        <end position="376"/>
    </location>
</feature>
<evidence type="ECO:0000256" key="9">
    <source>
        <dbReference type="ARBA" id="ARBA00022676"/>
    </source>
</evidence>
<comment type="cofactor">
    <cofactor evidence="1">
        <name>Ca(2+)</name>
        <dbReference type="ChEBI" id="CHEBI:29108"/>
    </cofactor>
</comment>
<keyword evidence="11 22" id="KW-0812">Transmembrane</keyword>
<dbReference type="OrthoDB" id="9810303at2"/>
<evidence type="ECO:0000256" key="1">
    <source>
        <dbReference type="ARBA" id="ARBA00001913"/>
    </source>
</evidence>
<evidence type="ECO:0000256" key="13">
    <source>
        <dbReference type="ARBA" id="ARBA00022842"/>
    </source>
</evidence>
<feature type="transmembrane region" description="Helical" evidence="22">
    <location>
        <begin position="282"/>
        <end position="303"/>
    </location>
</feature>
<keyword evidence="15 22" id="KW-0472">Membrane</keyword>
<dbReference type="PANTHER" id="PTHR43398:SF1">
    <property type="entry name" value="DOLICHOL-PHOSPHATE MANNOSYLTRANSFERASE SUBUNIT 1"/>
    <property type="match status" value="1"/>
</dbReference>
<reference evidence="25" key="2">
    <citation type="journal article" date="2019" name="Genome Biol. Evol.">
        <title>Day and night: Metabolic profiles and evolutionary relationships of six axenic non-marine cyanobacteria.</title>
        <authorList>
            <person name="Will S.E."/>
            <person name="Henke P."/>
            <person name="Boedeker C."/>
            <person name="Huang S."/>
            <person name="Brinkmann H."/>
            <person name="Rohde M."/>
            <person name="Jarek M."/>
            <person name="Friedl T."/>
            <person name="Seufert S."/>
            <person name="Schumacher M."/>
            <person name="Overmann J."/>
            <person name="Neumann-Schaal M."/>
            <person name="Petersen J."/>
        </authorList>
    </citation>
    <scope>NUCLEOTIDE SEQUENCE [LARGE SCALE GENOMIC DNA]</scope>
    <source>
        <strain evidence="25">PCC 7102</strain>
    </source>
</reference>
<organism evidence="25 26">
    <name type="scientific">Dulcicalothrix desertica PCC 7102</name>
    <dbReference type="NCBI Taxonomy" id="232991"/>
    <lineage>
        <taxon>Bacteria</taxon>
        <taxon>Bacillati</taxon>
        <taxon>Cyanobacteriota</taxon>
        <taxon>Cyanophyceae</taxon>
        <taxon>Nostocales</taxon>
        <taxon>Calotrichaceae</taxon>
        <taxon>Dulcicalothrix</taxon>
    </lineage>
</organism>
<dbReference type="GO" id="GO:0004582">
    <property type="term" value="F:dolichyl-phosphate beta-D-mannosyltransferase activity"/>
    <property type="evidence" value="ECO:0007669"/>
    <property type="project" value="UniProtKB-EC"/>
</dbReference>
<evidence type="ECO:0000256" key="5">
    <source>
        <dbReference type="ARBA" id="ARBA00004308"/>
    </source>
</evidence>
<evidence type="ECO:0000256" key="14">
    <source>
        <dbReference type="ARBA" id="ARBA00022989"/>
    </source>
</evidence>
<dbReference type="FunFam" id="3.90.550.10:FF:000119">
    <property type="entry name" value="Dolichol-phosphate mannosyltransferase subunit 1"/>
    <property type="match status" value="1"/>
</dbReference>
<evidence type="ECO:0000256" key="7">
    <source>
        <dbReference type="ARBA" id="ARBA00006739"/>
    </source>
</evidence>
<keyword evidence="9" id="KW-0328">Glycosyltransferase</keyword>
<reference evidence="25" key="1">
    <citation type="submission" date="2018-12" db="EMBL/GenBank/DDBJ databases">
        <authorList>
            <person name="Will S."/>
            <person name="Neumann-Schaal M."/>
            <person name="Henke P."/>
        </authorList>
    </citation>
    <scope>NUCLEOTIDE SEQUENCE</scope>
    <source>
        <strain evidence="25">PCC 7102</strain>
    </source>
</reference>
<evidence type="ECO:0000256" key="11">
    <source>
        <dbReference type="ARBA" id="ARBA00022692"/>
    </source>
</evidence>
<comment type="function">
    <text evidence="17">Transfers mannose from GDP-mannose to dolichol monophosphate to form dolichol phosphate mannose (Dol-P-Man) which is the mannosyl donor in pathways leading to N-glycosylation, glycosyl phosphatidylinositol membrane anchoring, and O-mannosylation of proteins.</text>
</comment>
<gene>
    <name evidence="25" type="ORF">DSM106972_002610</name>
</gene>
<dbReference type="InterPro" id="IPR029044">
    <property type="entry name" value="Nucleotide-diphossugar_trans"/>
</dbReference>
<sequence>MSIIEPNPLLSAPSGALRVPKYPAISTGSKDCILFSLIIPTYNERDNITNVIQVLTKLLDSSIYGDYELIVVDDDSPDGTWEVAASLMTSYPQLRVMRRVGERGLSQAVIRGWQVAKGRILGVIDGDLQHPPHVMLQLLRAVEEGADLAVGSRHVDGGGVSSWSVVRRFLSRGAQVLGLIILPGVLGRVSDPMSGYFMVQRNSVAEITLHPVGYKILLEIIGRGNIQEIAEVGYVFNERVEGESKVTWKQYIDYLRHLIRLRLTTGHLERMNKRLNFPIGRFLRFGVVGFSGLGVDLTVFYILRQIFELGLTRSTILSAETAIINNFLWNDIWTFHDISSRQTGKGARLKRFLKFNVICLAGVILQALIVNLLYNVLKVNEYLAKLIAIAVVVLWNFWVNLKLSWRVTDVKK</sequence>
<dbReference type="InterPro" id="IPR007267">
    <property type="entry name" value="GtrA_DPMS_TM"/>
</dbReference>
<comment type="cofactor">
    <cofactor evidence="2">
        <name>Mn(2+)</name>
        <dbReference type="ChEBI" id="CHEBI:29035"/>
    </cofactor>
</comment>
<dbReference type="Gene3D" id="3.90.550.10">
    <property type="entry name" value="Spore Coat Polysaccharide Biosynthesis Protein SpsA, Chain A"/>
    <property type="match status" value="1"/>
</dbReference>
<dbReference type="InterPro" id="IPR039528">
    <property type="entry name" value="DPM1-like"/>
</dbReference>
<comment type="pathway">
    <text evidence="6">Protein modification; protein glycosylation.</text>
</comment>
<comment type="subcellular location">
    <subcellularLocation>
        <location evidence="5">Endomembrane system</location>
    </subcellularLocation>
    <subcellularLocation>
        <location evidence="4">Membrane</location>
        <topology evidence="4">Multi-pass membrane protein</topology>
    </subcellularLocation>
</comment>
<evidence type="ECO:0000256" key="22">
    <source>
        <dbReference type="SAM" id="Phobius"/>
    </source>
</evidence>
<evidence type="ECO:0000256" key="21">
    <source>
        <dbReference type="ARBA" id="ARBA00083744"/>
    </source>
</evidence>
<protein>
    <recommendedName>
        <fullName evidence="18">Dolichol-phosphate mannosyltransferase</fullName>
        <ecNumber evidence="8">2.4.1.83</ecNumber>
    </recommendedName>
    <alternativeName>
        <fullName evidence="20">Dolichol-phosphate mannose synthase</fullName>
    </alternativeName>
    <alternativeName>
        <fullName evidence="19">Dolichyl-phosphate beta-D-mannosyltransferase</fullName>
    </alternativeName>
    <alternativeName>
        <fullName evidence="21">Mannose-P-dolichol synthase</fullName>
    </alternativeName>
</protein>
<dbReference type="EC" id="2.4.1.83" evidence="8"/>
<evidence type="ECO:0000259" key="24">
    <source>
        <dbReference type="Pfam" id="PF04138"/>
    </source>
</evidence>
<evidence type="ECO:0000256" key="10">
    <source>
        <dbReference type="ARBA" id="ARBA00022679"/>
    </source>
</evidence>
<evidence type="ECO:0000256" key="6">
    <source>
        <dbReference type="ARBA" id="ARBA00004922"/>
    </source>
</evidence>
<dbReference type="GO" id="GO:0046872">
    <property type="term" value="F:metal ion binding"/>
    <property type="evidence" value="ECO:0007669"/>
    <property type="project" value="UniProtKB-KW"/>
</dbReference>
<evidence type="ECO:0000256" key="16">
    <source>
        <dbReference type="ARBA" id="ARBA00023211"/>
    </source>
</evidence>
<dbReference type="SUPFAM" id="SSF53448">
    <property type="entry name" value="Nucleotide-diphospho-sugar transferases"/>
    <property type="match status" value="1"/>
</dbReference>
<evidence type="ECO:0000256" key="15">
    <source>
        <dbReference type="ARBA" id="ARBA00023136"/>
    </source>
</evidence>
<evidence type="ECO:0000313" key="26">
    <source>
        <dbReference type="Proteomes" id="UP000271624"/>
    </source>
</evidence>
<evidence type="ECO:0000256" key="2">
    <source>
        <dbReference type="ARBA" id="ARBA00001936"/>
    </source>
</evidence>
<dbReference type="PANTHER" id="PTHR43398">
    <property type="entry name" value="DOLICHOL-PHOSPHATE MANNOSYLTRANSFERASE SUBUNIT 1"/>
    <property type="match status" value="1"/>
</dbReference>
<dbReference type="GO" id="GO:0012505">
    <property type="term" value="C:endomembrane system"/>
    <property type="evidence" value="ECO:0007669"/>
    <property type="project" value="UniProtKB-SubCell"/>
</dbReference>
<evidence type="ECO:0000256" key="8">
    <source>
        <dbReference type="ARBA" id="ARBA00012704"/>
    </source>
</evidence>
<comment type="similarity">
    <text evidence="7">Belongs to the glycosyltransferase 2 family.</text>
</comment>
<dbReference type="GO" id="GO:0006488">
    <property type="term" value="P:dolichol-linked oligosaccharide biosynthetic process"/>
    <property type="evidence" value="ECO:0007669"/>
    <property type="project" value="TreeGrafter"/>
</dbReference>
<keyword evidence="10" id="KW-0808">Transferase</keyword>
<dbReference type="GO" id="GO:0016020">
    <property type="term" value="C:membrane"/>
    <property type="evidence" value="ECO:0007669"/>
    <property type="project" value="UniProtKB-SubCell"/>
</dbReference>
<evidence type="ECO:0000259" key="23">
    <source>
        <dbReference type="Pfam" id="PF00535"/>
    </source>
</evidence>
<feature type="domain" description="Glycosyltransferase 2-like" evidence="23">
    <location>
        <begin position="36"/>
        <end position="196"/>
    </location>
</feature>
<dbReference type="RefSeq" id="WP_127078107.1">
    <property type="nucleotide sequence ID" value="NZ_RSCL01000001.1"/>
</dbReference>
<keyword evidence="26" id="KW-1185">Reference proteome</keyword>
<evidence type="ECO:0000256" key="3">
    <source>
        <dbReference type="ARBA" id="ARBA00001946"/>
    </source>
</evidence>
<name>A0A433VUH1_9CYAN</name>
<keyword evidence="16" id="KW-0464">Manganese</keyword>
<dbReference type="GO" id="GO:0006506">
    <property type="term" value="P:GPI anchor biosynthetic process"/>
    <property type="evidence" value="ECO:0007669"/>
    <property type="project" value="TreeGrafter"/>
</dbReference>
<dbReference type="GO" id="GO:0000271">
    <property type="term" value="P:polysaccharide biosynthetic process"/>
    <property type="evidence" value="ECO:0007669"/>
    <property type="project" value="InterPro"/>
</dbReference>
<keyword evidence="14 22" id="KW-1133">Transmembrane helix</keyword>
<proteinExistence type="inferred from homology"/>
<comment type="cofactor">
    <cofactor evidence="3">
        <name>Mg(2+)</name>
        <dbReference type="ChEBI" id="CHEBI:18420"/>
    </cofactor>
</comment>
<comment type="caution">
    <text evidence="25">The sequence shown here is derived from an EMBL/GenBank/DDBJ whole genome shotgun (WGS) entry which is preliminary data.</text>
</comment>
<dbReference type="AlphaFoldDB" id="A0A433VUH1"/>
<feature type="domain" description="GtrA/DPMS transmembrane" evidence="24">
    <location>
        <begin position="284"/>
        <end position="404"/>
    </location>
</feature>
<evidence type="ECO:0000256" key="17">
    <source>
        <dbReference type="ARBA" id="ARBA00053724"/>
    </source>
</evidence>
<evidence type="ECO:0000256" key="18">
    <source>
        <dbReference type="ARBA" id="ARBA00074878"/>
    </source>
</evidence>
<dbReference type="InterPro" id="IPR001173">
    <property type="entry name" value="Glyco_trans_2-like"/>
</dbReference>
<dbReference type="Proteomes" id="UP000271624">
    <property type="component" value="Unassembled WGS sequence"/>
</dbReference>
<evidence type="ECO:0000256" key="4">
    <source>
        <dbReference type="ARBA" id="ARBA00004141"/>
    </source>
</evidence>
<dbReference type="CDD" id="cd06442">
    <property type="entry name" value="DPM1_like"/>
    <property type="match status" value="1"/>
</dbReference>
<keyword evidence="13" id="KW-0460">Magnesium</keyword>
<accession>A0A433VUH1</accession>
<evidence type="ECO:0000256" key="19">
    <source>
        <dbReference type="ARBA" id="ARBA00082336"/>
    </source>
</evidence>
<keyword evidence="12" id="KW-0479">Metal-binding</keyword>